<reference evidence="2" key="1">
    <citation type="submission" date="2008-07" db="EMBL/GenBank/DDBJ databases">
        <title>Annotation of Ajellomyces capsulatus strain H88.</title>
        <authorList>
            <person name="Champion M."/>
            <person name="Cuomo C."/>
            <person name="Ma L.-J."/>
            <person name="Henn M.R."/>
            <person name="Sil A."/>
            <person name="Goldman B."/>
            <person name="Young S.K."/>
            <person name="Kodira C.D."/>
            <person name="Zeng Q."/>
            <person name="Koehrsen M."/>
            <person name="Alvarado L."/>
            <person name="Berlin A."/>
            <person name="Borenstein D."/>
            <person name="Chen Z."/>
            <person name="Engels R."/>
            <person name="Freedman E."/>
            <person name="Gellesch M."/>
            <person name="Goldberg J."/>
            <person name="Griggs A."/>
            <person name="Gujja S."/>
            <person name="Heiman D."/>
            <person name="Hepburn T."/>
            <person name="Howarth C."/>
            <person name="Jen D."/>
            <person name="Larson L."/>
            <person name="Lewis B."/>
            <person name="Mehta T."/>
            <person name="Park D."/>
            <person name="Pearson M."/>
            <person name="Roberts A."/>
            <person name="Saif S."/>
            <person name="Shea T."/>
            <person name="Shenoy N."/>
            <person name="Sisk P."/>
            <person name="Stolte C."/>
            <person name="Sykes S."/>
            <person name="Walk T."/>
            <person name="White J."/>
            <person name="Yandava C."/>
            <person name="Klein B."/>
            <person name="McEwen J.G."/>
            <person name="Puccia R."/>
            <person name="Goldman G.H."/>
            <person name="Felipe M.S."/>
            <person name="Nino-Vega G."/>
            <person name="San-Blas G."/>
            <person name="Taylor J."/>
            <person name="Mendoza L."/>
            <person name="Galagan J."/>
            <person name="Nusbaum C."/>
            <person name="Birren B."/>
        </authorList>
    </citation>
    <scope>NUCLEOTIDE SEQUENCE [LARGE SCALE GENOMIC DNA]</scope>
    <source>
        <strain evidence="2">H88</strain>
    </source>
</reference>
<gene>
    <name evidence="1" type="ORF">HCEG_07363</name>
</gene>
<dbReference type="AlphaFoldDB" id="F0UMK8"/>
<dbReference type="Proteomes" id="UP000008142">
    <property type="component" value="Unassembled WGS sequence"/>
</dbReference>
<accession>F0UMK8</accession>
<dbReference type="HOGENOM" id="CLU_1360073_0_0_1"/>
<sequence length="175" mass="19635">MSRIVWDAKHQGLKSEHLTKFHQEFDIFARIVYVKIRTDDLRHRAGKEAATCVGMQGDSLSKAVKTPLHLSRKWYSIANISRRFNRREIPTGNHLHASIPPPPLAGMTSATNALNRGEYTAWVVRSLFAQPNSTRRGETLVPKISCCENSETSGLVKNEWRKGLGGRSSKSTPEP</sequence>
<protein>
    <submittedName>
        <fullName evidence="1">Predicted protein</fullName>
    </submittedName>
</protein>
<dbReference type="OrthoDB" id="10623303at2759"/>
<organism evidence="2">
    <name type="scientific">Ajellomyces capsulatus (strain H88)</name>
    <name type="common">Darling's disease fungus</name>
    <name type="synonym">Histoplasma capsulatum</name>
    <dbReference type="NCBI Taxonomy" id="544711"/>
    <lineage>
        <taxon>Eukaryota</taxon>
        <taxon>Fungi</taxon>
        <taxon>Dikarya</taxon>
        <taxon>Ascomycota</taxon>
        <taxon>Pezizomycotina</taxon>
        <taxon>Eurotiomycetes</taxon>
        <taxon>Eurotiomycetidae</taxon>
        <taxon>Onygenales</taxon>
        <taxon>Ajellomycetaceae</taxon>
        <taxon>Histoplasma</taxon>
    </lineage>
</organism>
<evidence type="ECO:0000313" key="1">
    <source>
        <dbReference type="EMBL" id="EGC48148.1"/>
    </source>
</evidence>
<proteinExistence type="predicted"/>
<evidence type="ECO:0000313" key="2">
    <source>
        <dbReference type="Proteomes" id="UP000008142"/>
    </source>
</evidence>
<dbReference type="EMBL" id="DS990640">
    <property type="protein sequence ID" value="EGC48148.1"/>
    <property type="molecule type" value="Genomic_DNA"/>
</dbReference>
<name>F0UMK8_AJEC8</name>